<dbReference type="GeneID" id="97240351"/>
<gene>
    <name evidence="6" type="ORF">AUP44_14330</name>
</gene>
<dbReference type="InterPro" id="IPR041490">
    <property type="entry name" value="KstR2_TetR_C"/>
</dbReference>
<dbReference type="InterPro" id="IPR036271">
    <property type="entry name" value="Tet_transcr_reg_TetR-rel_C_sf"/>
</dbReference>
<dbReference type="PRINTS" id="PR00455">
    <property type="entry name" value="HTHTETR"/>
</dbReference>
<dbReference type="AlphaFoldDB" id="A0A162JYJ9"/>
<name>A0A162JYJ9_9PROT</name>
<dbReference type="Pfam" id="PF00440">
    <property type="entry name" value="TetR_N"/>
    <property type="match status" value="1"/>
</dbReference>
<protein>
    <submittedName>
        <fullName evidence="6">TetR family transcriptional regulator</fullName>
    </submittedName>
</protein>
<dbReference type="PANTHER" id="PTHR30055">
    <property type="entry name" value="HTH-TYPE TRANSCRIPTIONAL REGULATOR RUTR"/>
    <property type="match status" value="1"/>
</dbReference>
<dbReference type="InterPro" id="IPR009057">
    <property type="entry name" value="Homeodomain-like_sf"/>
</dbReference>
<proteinExistence type="predicted"/>
<dbReference type="SUPFAM" id="SSF48498">
    <property type="entry name" value="Tetracyclin repressor-like, C-terminal domain"/>
    <property type="match status" value="1"/>
</dbReference>
<dbReference type="InterPro" id="IPR001647">
    <property type="entry name" value="HTH_TetR"/>
</dbReference>
<organism evidence="6 7">
    <name type="scientific">Tistrella mobilis</name>
    <dbReference type="NCBI Taxonomy" id="171437"/>
    <lineage>
        <taxon>Bacteria</taxon>
        <taxon>Pseudomonadati</taxon>
        <taxon>Pseudomonadota</taxon>
        <taxon>Alphaproteobacteria</taxon>
        <taxon>Geminicoccales</taxon>
        <taxon>Geminicoccaceae</taxon>
        <taxon>Tistrella</taxon>
    </lineage>
</organism>
<dbReference type="InterPro" id="IPR050109">
    <property type="entry name" value="HTH-type_TetR-like_transc_reg"/>
</dbReference>
<keyword evidence="2 4" id="KW-0238">DNA-binding</keyword>
<comment type="caution">
    <text evidence="6">The sequence shown here is derived from an EMBL/GenBank/DDBJ whole genome shotgun (WGS) entry which is preliminary data.</text>
</comment>
<evidence type="ECO:0000313" key="7">
    <source>
        <dbReference type="Proteomes" id="UP000075787"/>
    </source>
</evidence>
<reference evidence="6 7" key="1">
    <citation type="submission" date="2015-12" db="EMBL/GenBank/DDBJ databases">
        <title>Genome sequence of Tistrella mobilis MCCC 1A02139.</title>
        <authorList>
            <person name="Lu L."/>
            <person name="Lai Q."/>
            <person name="Shao Z."/>
            <person name="Qian P."/>
        </authorList>
    </citation>
    <scope>NUCLEOTIDE SEQUENCE [LARGE SCALE GENOMIC DNA]</scope>
    <source>
        <strain evidence="6 7">MCCC 1A02139</strain>
    </source>
</reference>
<dbReference type="OrthoDB" id="9814200at2"/>
<dbReference type="SUPFAM" id="SSF46689">
    <property type="entry name" value="Homeodomain-like"/>
    <property type="match status" value="1"/>
</dbReference>
<keyword evidence="1" id="KW-0805">Transcription regulation</keyword>
<accession>A0A162JYJ9</accession>
<evidence type="ECO:0000256" key="3">
    <source>
        <dbReference type="ARBA" id="ARBA00023163"/>
    </source>
</evidence>
<dbReference type="Gene3D" id="1.10.357.10">
    <property type="entry name" value="Tetracycline Repressor, domain 2"/>
    <property type="match status" value="1"/>
</dbReference>
<dbReference type="Pfam" id="PF17932">
    <property type="entry name" value="TetR_C_24"/>
    <property type="match status" value="1"/>
</dbReference>
<evidence type="ECO:0000313" key="6">
    <source>
        <dbReference type="EMBL" id="KYO50125.1"/>
    </source>
</evidence>
<evidence type="ECO:0000256" key="2">
    <source>
        <dbReference type="ARBA" id="ARBA00023125"/>
    </source>
</evidence>
<dbReference type="GO" id="GO:0000976">
    <property type="term" value="F:transcription cis-regulatory region binding"/>
    <property type="evidence" value="ECO:0007669"/>
    <property type="project" value="TreeGrafter"/>
</dbReference>
<dbReference type="GO" id="GO:0003700">
    <property type="term" value="F:DNA-binding transcription factor activity"/>
    <property type="evidence" value="ECO:0007669"/>
    <property type="project" value="TreeGrafter"/>
</dbReference>
<dbReference type="PROSITE" id="PS50977">
    <property type="entry name" value="HTH_TETR_2"/>
    <property type="match status" value="1"/>
</dbReference>
<feature type="domain" description="HTH tetR-type" evidence="5">
    <location>
        <begin position="14"/>
        <end position="74"/>
    </location>
</feature>
<dbReference type="PANTHER" id="PTHR30055:SF234">
    <property type="entry name" value="HTH-TYPE TRANSCRIPTIONAL REGULATOR BETI"/>
    <property type="match status" value="1"/>
</dbReference>
<feature type="DNA-binding region" description="H-T-H motif" evidence="4">
    <location>
        <begin position="37"/>
        <end position="56"/>
    </location>
</feature>
<evidence type="ECO:0000259" key="5">
    <source>
        <dbReference type="PROSITE" id="PS50977"/>
    </source>
</evidence>
<sequence>MAIETEGSEAQRQNNRRDKLLEAAAQLFSSQGYEATSMRDIAGAVGMLPGSVYYHFPSKEDLFVAVHDEGVRQITDSVREAVKGVTDPWERLEAAAAGHMDALLADNGFASVVTPEYSTKLGQATERLIAQRDAYERMFATFVDALPLPAGADRRMFRLGLLGMLNWARTWYRPGRKTPAEIGREMVRLLRQGPMG</sequence>
<evidence type="ECO:0000256" key="1">
    <source>
        <dbReference type="ARBA" id="ARBA00023015"/>
    </source>
</evidence>
<dbReference type="Proteomes" id="UP000075787">
    <property type="component" value="Unassembled WGS sequence"/>
</dbReference>
<dbReference type="RefSeq" id="WP_062768809.1">
    <property type="nucleotide sequence ID" value="NZ_CP121027.1"/>
</dbReference>
<dbReference type="EMBL" id="LPZR01000206">
    <property type="protein sequence ID" value="KYO50125.1"/>
    <property type="molecule type" value="Genomic_DNA"/>
</dbReference>
<evidence type="ECO:0000256" key="4">
    <source>
        <dbReference type="PROSITE-ProRule" id="PRU00335"/>
    </source>
</evidence>
<keyword evidence="3" id="KW-0804">Transcription</keyword>